<evidence type="ECO:0000256" key="4">
    <source>
        <dbReference type="ARBA" id="ARBA00022598"/>
    </source>
</evidence>
<keyword evidence="5" id="KW-0566">Pantothenate biosynthesis</keyword>
<protein>
    <recommendedName>
        <fullName evidence="3">pantoate--beta-alanine ligase (AMP-forming)</fullName>
        <ecNumber evidence="3">6.3.2.1</ecNumber>
    </recommendedName>
</protein>
<comment type="pathway">
    <text evidence="1">Cofactor biosynthesis; (R)-pantothenate biosynthesis; (R)-pantothenate from (R)-pantoate and beta-alanine: step 1/1.</text>
</comment>
<evidence type="ECO:0000256" key="1">
    <source>
        <dbReference type="ARBA" id="ARBA00004990"/>
    </source>
</evidence>
<dbReference type="Gene3D" id="3.30.1300.10">
    <property type="entry name" value="Pantoate-beta-alanine ligase, C-terminal domain"/>
    <property type="match status" value="1"/>
</dbReference>
<evidence type="ECO:0000256" key="6">
    <source>
        <dbReference type="ARBA" id="ARBA00022741"/>
    </source>
</evidence>
<dbReference type="GO" id="GO:0004592">
    <property type="term" value="F:pantoate-beta-alanine ligase activity"/>
    <property type="evidence" value="ECO:0007669"/>
    <property type="project" value="UniProtKB-EC"/>
</dbReference>
<dbReference type="InterPro" id="IPR042176">
    <property type="entry name" value="Pantoate_ligase_C"/>
</dbReference>
<sequence length="268" mass="29116">MKRITDGISKSLPSGVRIGLVPTMGALHAGHLSLVDAIRPHCDVVVMSIFVNPLQFNNAADLARYPRTEDADAALAESAGVDLLWIPSQSEIYPGAAELEEAGWLGSAFEGLHRPGHFAGMLTVVRRLFELVNPSVAIFGEKDLQQLALIRRMVDAHSLPIEILAGPTIRESDGLALASRNRFIKQREVAARLPAALFHLQGSSKPASLRLAEARSLLTAPLEIEYLELIDPLTWAPISDDFRGQARAILAASLDGVRLIDNDLVEIR</sequence>
<evidence type="ECO:0000256" key="3">
    <source>
        <dbReference type="ARBA" id="ARBA00012219"/>
    </source>
</evidence>
<dbReference type="Pfam" id="PF02569">
    <property type="entry name" value="Pantoate_ligase"/>
    <property type="match status" value="1"/>
</dbReference>
<gene>
    <name evidence="9" type="ORF">UFOPK2423_01527</name>
</gene>
<evidence type="ECO:0000313" key="9">
    <source>
        <dbReference type="EMBL" id="CAB4707540.1"/>
    </source>
</evidence>
<dbReference type="Gene3D" id="3.40.50.620">
    <property type="entry name" value="HUPs"/>
    <property type="match status" value="1"/>
</dbReference>
<dbReference type="GO" id="GO:0005829">
    <property type="term" value="C:cytosol"/>
    <property type="evidence" value="ECO:0007669"/>
    <property type="project" value="TreeGrafter"/>
</dbReference>
<name>A0A6J6Q770_9ZZZZ</name>
<comment type="catalytic activity">
    <reaction evidence="8">
        <text>(R)-pantoate + beta-alanine + ATP = (R)-pantothenate + AMP + diphosphate + H(+)</text>
        <dbReference type="Rhea" id="RHEA:10912"/>
        <dbReference type="ChEBI" id="CHEBI:15378"/>
        <dbReference type="ChEBI" id="CHEBI:15980"/>
        <dbReference type="ChEBI" id="CHEBI:29032"/>
        <dbReference type="ChEBI" id="CHEBI:30616"/>
        <dbReference type="ChEBI" id="CHEBI:33019"/>
        <dbReference type="ChEBI" id="CHEBI:57966"/>
        <dbReference type="ChEBI" id="CHEBI:456215"/>
        <dbReference type="EC" id="6.3.2.1"/>
    </reaction>
</comment>
<evidence type="ECO:0000256" key="5">
    <source>
        <dbReference type="ARBA" id="ARBA00022655"/>
    </source>
</evidence>
<evidence type="ECO:0000256" key="7">
    <source>
        <dbReference type="ARBA" id="ARBA00022840"/>
    </source>
</evidence>
<dbReference type="EMBL" id="CAEZXN010000053">
    <property type="protein sequence ID" value="CAB4707540.1"/>
    <property type="molecule type" value="Genomic_DNA"/>
</dbReference>
<evidence type="ECO:0000256" key="8">
    <source>
        <dbReference type="ARBA" id="ARBA00048258"/>
    </source>
</evidence>
<dbReference type="InterPro" id="IPR003721">
    <property type="entry name" value="Pantoate_ligase"/>
</dbReference>
<dbReference type="HAMAP" id="MF_00158">
    <property type="entry name" value="PanC"/>
    <property type="match status" value="1"/>
</dbReference>
<accession>A0A6J6Q770</accession>
<dbReference type="NCBIfam" id="TIGR00018">
    <property type="entry name" value="panC"/>
    <property type="match status" value="1"/>
</dbReference>
<evidence type="ECO:0000256" key="2">
    <source>
        <dbReference type="ARBA" id="ARBA00009256"/>
    </source>
</evidence>
<organism evidence="9">
    <name type="scientific">freshwater metagenome</name>
    <dbReference type="NCBI Taxonomy" id="449393"/>
    <lineage>
        <taxon>unclassified sequences</taxon>
        <taxon>metagenomes</taxon>
        <taxon>ecological metagenomes</taxon>
    </lineage>
</organism>
<dbReference type="GO" id="GO:0005524">
    <property type="term" value="F:ATP binding"/>
    <property type="evidence" value="ECO:0007669"/>
    <property type="project" value="UniProtKB-KW"/>
</dbReference>
<dbReference type="InterPro" id="IPR014729">
    <property type="entry name" value="Rossmann-like_a/b/a_fold"/>
</dbReference>
<comment type="similarity">
    <text evidence="2">Belongs to the pantothenate synthetase family.</text>
</comment>
<keyword evidence="4" id="KW-0436">Ligase</keyword>
<dbReference type="PANTHER" id="PTHR21299">
    <property type="entry name" value="CYTIDYLATE KINASE/PANTOATE-BETA-ALANINE LIGASE"/>
    <property type="match status" value="1"/>
</dbReference>
<reference evidence="9" key="1">
    <citation type="submission" date="2020-05" db="EMBL/GenBank/DDBJ databases">
        <authorList>
            <person name="Chiriac C."/>
            <person name="Salcher M."/>
            <person name="Ghai R."/>
            <person name="Kavagutti S V."/>
        </authorList>
    </citation>
    <scope>NUCLEOTIDE SEQUENCE</scope>
</reference>
<dbReference type="SUPFAM" id="SSF52374">
    <property type="entry name" value="Nucleotidylyl transferase"/>
    <property type="match status" value="1"/>
</dbReference>
<dbReference type="AlphaFoldDB" id="A0A6J6Q770"/>
<keyword evidence="6" id="KW-0547">Nucleotide-binding</keyword>
<dbReference type="EC" id="6.3.2.1" evidence="3"/>
<keyword evidence="7" id="KW-0067">ATP-binding</keyword>
<dbReference type="UniPathway" id="UPA00028">
    <property type="reaction ID" value="UER00005"/>
</dbReference>
<proteinExistence type="inferred from homology"/>
<dbReference type="GO" id="GO:0015940">
    <property type="term" value="P:pantothenate biosynthetic process"/>
    <property type="evidence" value="ECO:0007669"/>
    <property type="project" value="UniProtKB-UniPathway"/>
</dbReference>
<dbReference type="PANTHER" id="PTHR21299:SF1">
    <property type="entry name" value="PANTOATE--BETA-ALANINE LIGASE"/>
    <property type="match status" value="1"/>
</dbReference>